<comment type="caution">
    <text evidence="2">The sequence shown here is derived from an EMBL/GenBank/DDBJ whole genome shotgun (WGS) entry which is preliminary data.</text>
</comment>
<organism evidence="2 3">
    <name type="scientific">Zasmidium cellare</name>
    <name type="common">Wine cellar mold</name>
    <name type="synonym">Racodium cellare</name>
    <dbReference type="NCBI Taxonomy" id="395010"/>
    <lineage>
        <taxon>Eukaryota</taxon>
        <taxon>Fungi</taxon>
        <taxon>Dikarya</taxon>
        <taxon>Ascomycota</taxon>
        <taxon>Pezizomycotina</taxon>
        <taxon>Dothideomycetes</taxon>
        <taxon>Dothideomycetidae</taxon>
        <taxon>Mycosphaerellales</taxon>
        <taxon>Mycosphaerellaceae</taxon>
        <taxon>Zasmidium</taxon>
    </lineage>
</organism>
<gene>
    <name evidence="2" type="ORF">PRZ48_002272</name>
</gene>
<reference evidence="2 3" key="1">
    <citation type="journal article" date="2023" name="G3 (Bethesda)">
        <title>A chromosome-level genome assembly of Zasmidium syzygii isolated from banana leaves.</title>
        <authorList>
            <person name="van Westerhoven A.C."/>
            <person name="Mehrabi R."/>
            <person name="Talebi R."/>
            <person name="Steentjes M.B.F."/>
            <person name="Corcolon B."/>
            <person name="Chong P.A."/>
            <person name="Kema G.H.J."/>
            <person name="Seidl M.F."/>
        </authorList>
    </citation>
    <scope>NUCLEOTIDE SEQUENCE [LARGE SCALE GENOMIC DNA]</scope>
    <source>
        <strain evidence="2 3">P124</strain>
    </source>
</reference>
<name>A0ABR0F4Z3_ZASCE</name>
<evidence type="ECO:0000256" key="1">
    <source>
        <dbReference type="SAM" id="SignalP"/>
    </source>
</evidence>
<proteinExistence type="predicted"/>
<sequence>MHLKTFPFAALISAASCAVVKRDSPPGCQNPGSHMCGAVVGAGLSAFPYPGGASYGESNGAAIVNGDCQELDGGAMNPQNPGFYSQFHAYGSPVDVRASYMGEDEIDGVEVTFQGQTYYQSGCNEGTTGFARGNLWRSLQTARQSNDEERTQQASLSWKNIIFSGADQISMQLEQLQRSFIAMKRSSPFIPWTSPQDYVDPLAIMMRSVLASALLGLVAQTTAYQYGIGVETFDLLQYTGAGPVTTSGSIASCLKDPTGSCGGCGTNNEVGTAYNDDFTNPQVYKTTDCPSDGCVKFDSEGKSADDIKNAATNSHVGVLTDYSNNGATMNCIAANSRVCDGVDTTSFSGSNIYNTIYAACDPSF</sequence>
<accession>A0ABR0F4Z3</accession>
<dbReference type="PROSITE" id="PS51257">
    <property type="entry name" value="PROKAR_LIPOPROTEIN"/>
    <property type="match status" value="1"/>
</dbReference>
<keyword evidence="1" id="KW-0732">Signal</keyword>
<feature type="signal peptide" evidence="1">
    <location>
        <begin position="1"/>
        <end position="17"/>
    </location>
</feature>
<protein>
    <submittedName>
        <fullName evidence="2">Uncharacterized protein</fullName>
    </submittedName>
</protein>
<evidence type="ECO:0000313" key="2">
    <source>
        <dbReference type="EMBL" id="KAK4508533.1"/>
    </source>
</evidence>
<feature type="chain" id="PRO_5045789761" evidence="1">
    <location>
        <begin position="18"/>
        <end position="364"/>
    </location>
</feature>
<dbReference type="Proteomes" id="UP001305779">
    <property type="component" value="Unassembled WGS sequence"/>
</dbReference>
<dbReference type="EMBL" id="JAXOVC010000001">
    <property type="protein sequence ID" value="KAK4508533.1"/>
    <property type="molecule type" value="Genomic_DNA"/>
</dbReference>
<keyword evidence="3" id="KW-1185">Reference proteome</keyword>
<evidence type="ECO:0000313" key="3">
    <source>
        <dbReference type="Proteomes" id="UP001305779"/>
    </source>
</evidence>